<dbReference type="EMBL" id="VMNH01000003">
    <property type="protein sequence ID" value="TVO78394.1"/>
    <property type="molecule type" value="Genomic_DNA"/>
</dbReference>
<keyword evidence="1" id="KW-0732">Signal</keyword>
<evidence type="ECO:0000313" key="3">
    <source>
        <dbReference type="Proteomes" id="UP000316649"/>
    </source>
</evidence>
<evidence type="ECO:0000256" key="1">
    <source>
        <dbReference type="SAM" id="SignalP"/>
    </source>
</evidence>
<feature type="signal peptide" evidence="1">
    <location>
        <begin position="1"/>
        <end position="24"/>
    </location>
</feature>
<dbReference type="AlphaFoldDB" id="A0A558DP61"/>
<protein>
    <submittedName>
        <fullName evidence="2">Uncharacterized protein</fullName>
    </submittedName>
</protein>
<organism evidence="2 3">
    <name type="scientific">Sedimenticola selenatireducens</name>
    <dbReference type="NCBI Taxonomy" id="191960"/>
    <lineage>
        <taxon>Bacteria</taxon>
        <taxon>Pseudomonadati</taxon>
        <taxon>Pseudomonadota</taxon>
        <taxon>Gammaproteobacteria</taxon>
        <taxon>Chromatiales</taxon>
        <taxon>Sedimenticolaceae</taxon>
        <taxon>Sedimenticola</taxon>
    </lineage>
</organism>
<dbReference type="Proteomes" id="UP000316649">
    <property type="component" value="Unassembled WGS sequence"/>
</dbReference>
<name>A0A558DP61_9GAMM</name>
<comment type="caution">
    <text evidence="2">The sequence shown here is derived from an EMBL/GenBank/DDBJ whole genome shotgun (WGS) entry which is preliminary data.</text>
</comment>
<feature type="chain" id="PRO_5021827925" evidence="1">
    <location>
        <begin position="25"/>
        <end position="72"/>
    </location>
</feature>
<gene>
    <name evidence="2" type="ORF">FHP88_01630</name>
</gene>
<evidence type="ECO:0000313" key="2">
    <source>
        <dbReference type="EMBL" id="TVO78394.1"/>
    </source>
</evidence>
<proteinExistence type="predicted"/>
<keyword evidence="3" id="KW-1185">Reference proteome</keyword>
<sequence>MKKTSLYSLLVLLFAFLANSVVVAADNANQTDEERCQAYAKEDNVPAAELADFMKDCLESLKGDNEEKEKKE</sequence>
<dbReference type="RefSeq" id="WP_144357239.1">
    <property type="nucleotide sequence ID" value="NZ_VMNH01000003.1"/>
</dbReference>
<accession>A0A558DP61</accession>
<reference evidence="2 3" key="1">
    <citation type="submission" date="2019-07" db="EMBL/GenBank/DDBJ databases">
        <title>The pathways for chlorine oxyanion respiration interact through the shared metabolite chlorate.</title>
        <authorList>
            <person name="Barnum T.P."/>
            <person name="Cheng Y."/>
            <person name="Hill K.A."/>
            <person name="Lucas L.N."/>
            <person name="Carlson H.K."/>
            <person name="Coates J.D."/>
        </authorList>
    </citation>
    <scope>NUCLEOTIDE SEQUENCE [LARGE SCALE GENOMIC DNA]</scope>
    <source>
        <strain evidence="2 3">BK-1</strain>
    </source>
</reference>